<accession>B0DIN5</accession>
<organism evidence="2">
    <name type="scientific">Laccaria bicolor (strain S238N-H82 / ATCC MYA-4686)</name>
    <name type="common">Bicoloured deceiver</name>
    <name type="synonym">Laccaria laccata var. bicolor</name>
    <dbReference type="NCBI Taxonomy" id="486041"/>
    <lineage>
        <taxon>Eukaryota</taxon>
        <taxon>Fungi</taxon>
        <taxon>Dikarya</taxon>
        <taxon>Basidiomycota</taxon>
        <taxon>Agaricomycotina</taxon>
        <taxon>Agaricomycetes</taxon>
        <taxon>Agaricomycetidae</taxon>
        <taxon>Agaricales</taxon>
        <taxon>Agaricineae</taxon>
        <taxon>Hydnangiaceae</taxon>
        <taxon>Laccaria</taxon>
    </lineage>
</organism>
<reference evidence="1 2" key="1">
    <citation type="journal article" date="2008" name="Nature">
        <title>The genome of Laccaria bicolor provides insights into mycorrhizal symbiosis.</title>
        <authorList>
            <person name="Martin F."/>
            <person name="Aerts A."/>
            <person name="Ahren D."/>
            <person name="Brun A."/>
            <person name="Danchin E.G.J."/>
            <person name="Duchaussoy F."/>
            <person name="Gibon J."/>
            <person name="Kohler A."/>
            <person name="Lindquist E."/>
            <person name="Pereda V."/>
            <person name="Salamov A."/>
            <person name="Shapiro H.J."/>
            <person name="Wuyts J."/>
            <person name="Blaudez D."/>
            <person name="Buee M."/>
            <person name="Brokstein P."/>
            <person name="Canbaeck B."/>
            <person name="Cohen D."/>
            <person name="Courty P.E."/>
            <person name="Coutinho P.M."/>
            <person name="Delaruelle C."/>
            <person name="Detter J.C."/>
            <person name="Deveau A."/>
            <person name="DiFazio S."/>
            <person name="Duplessis S."/>
            <person name="Fraissinet-Tachet L."/>
            <person name="Lucic E."/>
            <person name="Frey-Klett P."/>
            <person name="Fourrey C."/>
            <person name="Feussner I."/>
            <person name="Gay G."/>
            <person name="Grimwood J."/>
            <person name="Hoegger P.J."/>
            <person name="Jain P."/>
            <person name="Kilaru S."/>
            <person name="Labbe J."/>
            <person name="Lin Y.C."/>
            <person name="Legue V."/>
            <person name="Le Tacon F."/>
            <person name="Marmeisse R."/>
            <person name="Melayah D."/>
            <person name="Montanini B."/>
            <person name="Muratet M."/>
            <person name="Nehls U."/>
            <person name="Niculita-Hirzel H."/>
            <person name="Oudot-Le Secq M.P."/>
            <person name="Peter M."/>
            <person name="Quesneville H."/>
            <person name="Rajashekar B."/>
            <person name="Reich M."/>
            <person name="Rouhier N."/>
            <person name="Schmutz J."/>
            <person name="Yin T."/>
            <person name="Chalot M."/>
            <person name="Henrissat B."/>
            <person name="Kuees U."/>
            <person name="Lucas S."/>
            <person name="Van de Peer Y."/>
            <person name="Podila G.K."/>
            <person name="Polle A."/>
            <person name="Pukkila P.J."/>
            <person name="Richardson P.M."/>
            <person name="Rouze P."/>
            <person name="Sanders I.R."/>
            <person name="Stajich J.E."/>
            <person name="Tunlid A."/>
            <person name="Tuskan G."/>
            <person name="Grigoriev I.V."/>
        </authorList>
    </citation>
    <scope>NUCLEOTIDE SEQUENCE [LARGE SCALE GENOMIC DNA]</scope>
    <source>
        <strain evidence="2">S238N-H82 / ATCC MYA-4686</strain>
    </source>
</reference>
<dbReference type="InParanoid" id="B0DIN5"/>
<dbReference type="AlphaFoldDB" id="B0DIN5"/>
<protein>
    <submittedName>
        <fullName evidence="1">Predicted protein</fullName>
    </submittedName>
</protein>
<gene>
    <name evidence="1" type="ORF">LACBIDRAFT_302940</name>
</gene>
<dbReference type="KEGG" id="lbc:LACBIDRAFT_302940"/>
<proteinExistence type="predicted"/>
<dbReference type="Proteomes" id="UP000001194">
    <property type="component" value="Unassembled WGS sequence"/>
</dbReference>
<keyword evidence="2" id="KW-1185">Reference proteome</keyword>
<dbReference type="GeneID" id="6079254"/>
<dbReference type="RefSeq" id="XP_001883819.1">
    <property type="nucleotide sequence ID" value="XM_001883784.1"/>
</dbReference>
<evidence type="ECO:0000313" key="1">
    <source>
        <dbReference type="EMBL" id="EDR05715.1"/>
    </source>
</evidence>
<evidence type="ECO:0000313" key="2">
    <source>
        <dbReference type="Proteomes" id="UP000001194"/>
    </source>
</evidence>
<dbReference type="EMBL" id="DS547112">
    <property type="protein sequence ID" value="EDR05715.1"/>
    <property type="molecule type" value="Genomic_DNA"/>
</dbReference>
<dbReference type="HOGENOM" id="CLU_1124722_0_0_1"/>
<sequence length="247" mass="27630">MVESRMFGRVMLTGALSLFGRSFTGANLYQRSTSKSFSNHRSAITWKFGARRVIHPPGKTLMQNQQREIAHSLQYVRGRVPSPYLANSAAQTSKPSPAFKGRQILMVRTSSKLRNVDEDIVKIVNEDMKVWLLDTLGKGKGQVCLENHEYKRRAGSRAKSGEDSERRFGTLQALCSVEPSFMGHICDTLRPQASHIATLFASSEGTPLYTWMDHTLMTSLQTTSTMVSTHAHHVSPTHSHSLRLPMV</sequence>
<name>B0DIN5_LACBS</name>